<dbReference type="AlphaFoldDB" id="A0ABD1G0K8"/>
<keyword evidence="3" id="KW-1185">Reference proteome</keyword>
<feature type="region of interest" description="Disordered" evidence="1">
    <location>
        <begin position="1"/>
        <end position="118"/>
    </location>
</feature>
<name>A0ABD1G0K8_SALDI</name>
<gene>
    <name evidence="2" type="ORF">AAHA92_29312</name>
</gene>
<evidence type="ECO:0000256" key="1">
    <source>
        <dbReference type="SAM" id="MobiDB-lite"/>
    </source>
</evidence>
<feature type="compositionally biased region" description="Polar residues" evidence="1">
    <location>
        <begin position="1"/>
        <end position="18"/>
    </location>
</feature>
<feature type="compositionally biased region" description="Low complexity" evidence="1">
    <location>
        <begin position="76"/>
        <end position="90"/>
    </location>
</feature>
<comment type="caution">
    <text evidence="2">The sequence shown here is derived from an EMBL/GenBank/DDBJ whole genome shotgun (WGS) entry which is preliminary data.</text>
</comment>
<sequence>MNSPQNQESASTSNSHITGSGAKVDEQSQDGSTAGKKLESTYSGQSAGAPPSYEDTIGGTHSPSYNESKDGESLQAYAPKASSSKDASPSHTTTAASHPIPASTPALASSPNSVQATAQISNWEVDGFDEFDPRGSFSGKDLVMLGVAHHFYLLLFF</sequence>
<evidence type="ECO:0000313" key="3">
    <source>
        <dbReference type="Proteomes" id="UP001567538"/>
    </source>
</evidence>
<feature type="compositionally biased region" description="Polar residues" evidence="1">
    <location>
        <begin position="106"/>
        <end position="118"/>
    </location>
</feature>
<dbReference type="Proteomes" id="UP001567538">
    <property type="component" value="Unassembled WGS sequence"/>
</dbReference>
<dbReference type="EMBL" id="JBEAFC010000011">
    <property type="protein sequence ID" value="KAL1536708.1"/>
    <property type="molecule type" value="Genomic_DNA"/>
</dbReference>
<reference evidence="2 3" key="1">
    <citation type="submission" date="2024-06" db="EMBL/GenBank/DDBJ databases">
        <title>A chromosome level genome sequence of Diviner's sage (Salvia divinorum).</title>
        <authorList>
            <person name="Ford S.A."/>
            <person name="Ro D.-K."/>
            <person name="Ness R.W."/>
            <person name="Phillips M.A."/>
        </authorList>
    </citation>
    <scope>NUCLEOTIDE SEQUENCE [LARGE SCALE GENOMIC DNA]</scope>
    <source>
        <strain evidence="2">SAF-2024a</strain>
        <tissue evidence="2">Leaf</tissue>
    </source>
</reference>
<organism evidence="2 3">
    <name type="scientific">Salvia divinorum</name>
    <name type="common">Maria pastora</name>
    <name type="synonym">Diviner's sage</name>
    <dbReference type="NCBI Taxonomy" id="28513"/>
    <lineage>
        <taxon>Eukaryota</taxon>
        <taxon>Viridiplantae</taxon>
        <taxon>Streptophyta</taxon>
        <taxon>Embryophyta</taxon>
        <taxon>Tracheophyta</taxon>
        <taxon>Spermatophyta</taxon>
        <taxon>Magnoliopsida</taxon>
        <taxon>eudicotyledons</taxon>
        <taxon>Gunneridae</taxon>
        <taxon>Pentapetalae</taxon>
        <taxon>asterids</taxon>
        <taxon>lamiids</taxon>
        <taxon>Lamiales</taxon>
        <taxon>Lamiaceae</taxon>
        <taxon>Nepetoideae</taxon>
        <taxon>Mentheae</taxon>
        <taxon>Salviinae</taxon>
        <taxon>Salvia</taxon>
        <taxon>Salvia subgen. Calosphace</taxon>
    </lineage>
</organism>
<accession>A0ABD1G0K8</accession>
<evidence type="ECO:0000313" key="2">
    <source>
        <dbReference type="EMBL" id="KAL1536708.1"/>
    </source>
</evidence>
<proteinExistence type="predicted"/>
<protein>
    <submittedName>
        <fullName evidence="2">Uncharacterized protein</fullName>
    </submittedName>
</protein>